<gene>
    <name evidence="1" type="ORF">OYT1_ch0885</name>
</gene>
<dbReference type="EMBL" id="AP018738">
    <property type="protein sequence ID" value="BBE50448.1"/>
    <property type="molecule type" value="Genomic_DNA"/>
</dbReference>
<name>A0A2Z6GAF4_9PROT</name>
<dbReference type="KEGG" id="fam:OYT1_ch0885"/>
<dbReference type="STRING" id="1188319.OYT1_01754"/>
<sequence>MHSFEINWGVVAVSDDHAHVRQTYALWPAPVNDDQCFAEAGFSHFQSDDEGWSESHWDAQAEILQQRVLSVLAELGHAVVLSEPLVEDRSLFRFWKPGEPLPVAEQLRWPILNDSLPEVVIRFGSAVELCAGSGHELYWISRLPDCPVSFETLLAQLAAGWPVKQVQLDWSKLGFNPVSCSAPPEILTSGTVG</sequence>
<protein>
    <submittedName>
        <fullName evidence="1">Uncharacterized protein</fullName>
    </submittedName>
</protein>
<evidence type="ECO:0000313" key="2">
    <source>
        <dbReference type="Proteomes" id="UP000033070"/>
    </source>
</evidence>
<proteinExistence type="predicted"/>
<organism evidence="1 2">
    <name type="scientific">Ferriphaselus amnicola</name>
    <dbReference type="NCBI Taxonomy" id="1188319"/>
    <lineage>
        <taxon>Bacteria</taxon>
        <taxon>Pseudomonadati</taxon>
        <taxon>Pseudomonadota</taxon>
        <taxon>Betaproteobacteria</taxon>
        <taxon>Nitrosomonadales</taxon>
        <taxon>Gallionellaceae</taxon>
        <taxon>Ferriphaselus</taxon>
    </lineage>
</organism>
<keyword evidence="2" id="KW-1185">Reference proteome</keyword>
<dbReference type="AlphaFoldDB" id="A0A2Z6GAF4"/>
<accession>A0A2Z6GAF4</accession>
<evidence type="ECO:0000313" key="1">
    <source>
        <dbReference type="EMBL" id="BBE50448.1"/>
    </source>
</evidence>
<dbReference type="Proteomes" id="UP000033070">
    <property type="component" value="Chromosome"/>
</dbReference>
<reference evidence="1 2" key="1">
    <citation type="submission" date="2018-06" db="EMBL/GenBank/DDBJ databases">
        <title>OYT1 Genome Sequencing.</title>
        <authorList>
            <person name="Kato S."/>
            <person name="Itoh T."/>
            <person name="Ohkuma M."/>
        </authorList>
    </citation>
    <scope>NUCLEOTIDE SEQUENCE [LARGE SCALE GENOMIC DNA]</scope>
    <source>
        <strain evidence="1 2">OYT1</strain>
    </source>
</reference>